<evidence type="ECO:0000313" key="2">
    <source>
        <dbReference type="EMBL" id="GGG04479.1"/>
    </source>
</evidence>
<feature type="compositionally biased region" description="Basic and acidic residues" evidence="1">
    <location>
        <begin position="182"/>
        <end position="195"/>
    </location>
</feature>
<dbReference type="EMBL" id="BMCU01000002">
    <property type="protein sequence ID" value="GGG04479.1"/>
    <property type="molecule type" value="Genomic_DNA"/>
</dbReference>
<dbReference type="Proteomes" id="UP000654257">
    <property type="component" value="Unassembled WGS sequence"/>
</dbReference>
<dbReference type="AlphaFoldDB" id="A0A917D081"/>
<dbReference type="RefSeq" id="WP_188544492.1">
    <property type="nucleotide sequence ID" value="NZ_BMCU01000002.1"/>
</dbReference>
<feature type="compositionally biased region" description="Low complexity" evidence="1">
    <location>
        <begin position="172"/>
        <end position="181"/>
    </location>
</feature>
<comment type="caution">
    <text evidence="2">The sequence shown here is derived from an EMBL/GenBank/DDBJ whole genome shotgun (WGS) entry which is preliminary data.</text>
</comment>
<proteinExistence type="predicted"/>
<feature type="region of interest" description="Disordered" evidence="1">
    <location>
        <begin position="172"/>
        <end position="234"/>
    </location>
</feature>
<name>A0A917D081_9NOCA</name>
<evidence type="ECO:0000313" key="3">
    <source>
        <dbReference type="Proteomes" id="UP000654257"/>
    </source>
</evidence>
<protein>
    <submittedName>
        <fullName evidence="2">Uncharacterized protein</fullName>
    </submittedName>
</protein>
<reference evidence="2" key="1">
    <citation type="journal article" date="2014" name="Int. J. Syst. Evol. Microbiol.">
        <title>Complete genome sequence of Corynebacterium casei LMG S-19264T (=DSM 44701T), isolated from a smear-ripened cheese.</title>
        <authorList>
            <consortium name="US DOE Joint Genome Institute (JGI-PGF)"/>
            <person name="Walter F."/>
            <person name="Albersmeier A."/>
            <person name="Kalinowski J."/>
            <person name="Ruckert C."/>
        </authorList>
    </citation>
    <scope>NUCLEOTIDE SEQUENCE</scope>
    <source>
        <strain evidence="2">CCM 7905</strain>
    </source>
</reference>
<sequence length="234" mass="25514">MSEIWNIIQSHLDSVGVSEAEFARRMNSSPQTLNSWKKRGLRQLPDKRLLNAVSELTGVGYLAVLRAALVDTEYLLATAEPESIGGSKARRSMLSLVLAIEAVEDQVGSIETYADASDPDSYEQLSSDVENLVDEVGGLTVRARRAAIDMFGDEASFAAALAERNARARAGAARAGRAITGRPEKMQDARAERKPVNAADSTSDNQGRQVDYELARRDGETEDEARERLGIPYD</sequence>
<accession>A0A917D081</accession>
<organism evidence="2 3">
    <name type="scientific">Rhodococcoides trifolii</name>
    <dbReference type="NCBI Taxonomy" id="908250"/>
    <lineage>
        <taxon>Bacteria</taxon>
        <taxon>Bacillati</taxon>
        <taxon>Actinomycetota</taxon>
        <taxon>Actinomycetes</taxon>
        <taxon>Mycobacteriales</taxon>
        <taxon>Nocardiaceae</taxon>
        <taxon>Rhodococcoides</taxon>
    </lineage>
</organism>
<keyword evidence="3" id="KW-1185">Reference proteome</keyword>
<feature type="compositionally biased region" description="Basic and acidic residues" evidence="1">
    <location>
        <begin position="210"/>
        <end position="234"/>
    </location>
</feature>
<feature type="compositionally biased region" description="Polar residues" evidence="1">
    <location>
        <begin position="199"/>
        <end position="208"/>
    </location>
</feature>
<evidence type="ECO:0000256" key="1">
    <source>
        <dbReference type="SAM" id="MobiDB-lite"/>
    </source>
</evidence>
<gene>
    <name evidence="2" type="ORF">GCM10007304_18250</name>
</gene>
<reference evidence="2" key="2">
    <citation type="submission" date="2020-09" db="EMBL/GenBank/DDBJ databases">
        <authorList>
            <person name="Sun Q."/>
            <person name="Sedlacek I."/>
        </authorList>
    </citation>
    <scope>NUCLEOTIDE SEQUENCE</scope>
    <source>
        <strain evidence="2">CCM 7905</strain>
    </source>
</reference>